<dbReference type="Pfam" id="PF20330">
    <property type="entry name" value="DUF6625"/>
    <property type="match status" value="1"/>
</dbReference>
<gene>
    <name evidence="1" type="ORF">comes_09620</name>
</gene>
<reference evidence="1" key="1">
    <citation type="submission" date="2022-09" db="EMBL/GenBank/DDBJ databases">
        <title>Draft genome sequence of Coprococcus comes strain 31264.</title>
        <authorList>
            <person name="Atsushi H."/>
            <person name="Moriya O."/>
            <person name="Mitsuo S."/>
        </authorList>
    </citation>
    <scope>NUCLEOTIDE SEQUENCE</scope>
    <source>
        <strain evidence="1">JCM 31264</strain>
    </source>
</reference>
<accession>A0AA37QFZ2</accession>
<organism evidence="1 2">
    <name type="scientific">Coprococcus comes</name>
    <dbReference type="NCBI Taxonomy" id="410072"/>
    <lineage>
        <taxon>Bacteria</taxon>
        <taxon>Bacillati</taxon>
        <taxon>Bacillota</taxon>
        <taxon>Clostridia</taxon>
        <taxon>Lachnospirales</taxon>
        <taxon>Lachnospiraceae</taxon>
        <taxon>Coprococcus</taxon>
    </lineage>
</organism>
<evidence type="ECO:0000313" key="1">
    <source>
        <dbReference type="EMBL" id="GLG86417.1"/>
    </source>
</evidence>
<reference evidence="1" key="2">
    <citation type="submission" date="2022-11" db="EMBL/GenBank/DDBJ databases">
        <title>Draft genome sequence of Coprococcus comes strain 31264.</title>
        <authorList>
            <person name="Hisatomi A."/>
            <person name="Ohkuma M."/>
            <person name="Sakamoto M."/>
        </authorList>
    </citation>
    <scope>NUCLEOTIDE SEQUENCE</scope>
    <source>
        <strain evidence="1">JCM 31264</strain>
    </source>
</reference>
<name>A0AA37QFZ2_9FIRM</name>
<dbReference type="RefSeq" id="WP_055247129.1">
    <property type="nucleotide sequence ID" value="NZ_BSCI01000005.1"/>
</dbReference>
<dbReference type="EMBL" id="BSCI01000005">
    <property type="protein sequence ID" value="GLG86417.1"/>
    <property type="molecule type" value="Genomic_DNA"/>
</dbReference>
<sequence>MKSIAYLVPYFGKLPVGFKMWLLSCAANETIDWILLTDDRTEYNYPNNVKVHYCTYDSIKERIQNNFDFPIVISKPWKLCDFRPAYGEIFSDELKTYDYWGHCDMDLIFGDIRAFITDEILEKYDKIGFQGHSVIYRNTPEVNQRYRNQVENAPNYKDVFTSGDGKFFDEVGICEIYDALEIPYYKETNFAHLDRFTTSFYLLYLPEDDGYKNNRQVFTWENGKIIRNYLDGTNVKREEYMYIHLFSRPISFKAKTYSKDIIYAIYPDVVKEIEKDKLNYKFIKKHGTCSTLHFYAKVAWFYRKKITVGKLAFYLRKKANLAVKRGFN</sequence>
<dbReference type="Proteomes" id="UP001145109">
    <property type="component" value="Unassembled WGS sequence"/>
</dbReference>
<evidence type="ECO:0000313" key="2">
    <source>
        <dbReference type="Proteomes" id="UP001145109"/>
    </source>
</evidence>
<protein>
    <submittedName>
        <fullName evidence="1">Uncharacterized protein</fullName>
    </submittedName>
</protein>
<comment type="caution">
    <text evidence="1">The sequence shown here is derived from an EMBL/GenBank/DDBJ whole genome shotgun (WGS) entry which is preliminary data.</text>
</comment>
<dbReference type="AlphaFoldDB" id="A0AA37QFZ2"/>
<dbReference type="InterPro" id="IPR046733">
    <property type="entry name" value="DUF6625"/>
</dbReference>
<proteinExistence type="predicted"/>